<protein>
    <submittedName>
        <fullName evidence="1">Uncharacterized protein</fullName>
    </submittedName>
</protein>
<dbReference type="EMBL" id="JACRSQ010000004">
    <property type="protein sequence ID" value="MBC8542840.1"/>
    <property type="molecule type" value="Genomic_DNA"/>
</dbReference>
<reference evidence="1" key="1">
    <citation type="submission" date="2020-08" db="EMBL/GenBank/DDBJ databases">
        <title>Genome public.</title>
        <authorList>
            <person name="Liu C."/>
            <person name="Sun Q."/>
        </authorList>
    </citation>
    <scope>NUCLEOTIDE SEQUENCE</scope>
    <source>
        <strain evidence="1">NSJ-32</strain>
    </source>
</reference>
<name>A0A926I127_9FIRM</name>
<accession>A0A926I127</accession>
<evidence type="ECO:0000313" key="1">
    <source>
        <dbReference type="EMBL" id="MBC8542840.1"/>
    </source>
</evidence>
<dbReference type="RefSeq" id="WP_177715778.1">
    <property type="nucleotide sequence ID" value="NZ_JACRSQ010000004.1"/>
</dbReference>
<evidence type="ECO:0000313" key="2">
    <source>
        <dbReference type="Proteomes" id="UP000657006"/>
    </source>
</evidence>
<organism evidence="1 2">
    <name type="scientific">Bianquea renquensis</name>
    <dbReference type="NCBI Taxonomy" id="2763661"/>
    <lineage>
        <taxon>Bacteria</taxon>
        <taxon>Bacillati</taxon>
        <taxon>Bacillota</taxon>
        <taxon>Clostridia</taxon>
        <taxon>Eubacteriales</taxon>
        <taxon>Bianqueaceae</taxon>
        <taxon>Bianquea</taxon>
    </lineage>
</organism>
<gene>
    <name evidence="1" type="ORF">H8730_04680</name>
</gene>
<dbReference type="AlphaFoldDB" id="A0A926I127"/>
<keyword evidence="2" id="KW-1185">Reference proteome</keyword>
<sequence>MEDTIEKLFLDSISQEEVLCEIASRFYETIEDLAVSHGVFRRMLWEYESFVAYFAAESEELTPEEDDILLDMKNTLGMALEDYFEAVEDHVIQRIQQEFTHPILEDLRKRGIVLAQPYLHEEQIEEFYPGAFEAYDRLKQRFIEKVFTLSPQKAYKQGEAALARYRNDKGILFDERDFILAYQKGFSREQLWDILAVKFYQAIHYGRRYRLEQLEDEFGVLEDGEEDQVAERDDGVLIPDGDFAIDQFEYVCDLCTEYTGRRVLAAENELGDEAYWTTYQEDFQELIALYLMNHLNQVIQELERDRVEEYESFGKIFGMNAEQRKDPEAILQRCDKINYYLLELNENLWTEFTESRAMQLYQKGESMDQQTKS</sequence>
<comment type="caution">
    <text evidence="1">The sequence shown here is derived from an EMBL/GenBank/DDBJ whole genome shotgun (WGS) entry which is preliminary data.</text>
</comment>
<proteinExistence type="predicted"/>
<dbReference type="Proteomes" id="UP000657006">
    <property type="component" value="Unassembled WGS sequence"/>
</dbReference>